<organism evidence="6 7">
    <name type="scientific">Nonomuraea composti</name>
    <dbReference type="NCBI Taxonomy" id="2720023"/>
    <lineage>
        <taxon>Bacteria</taxon>
        <taxon>Bacillati</taxon>
        <taxon>Actinomycetota</taxon>
        <taxon>Actinomycetes</taxon>
        <taxon>Streptosporangiales</taxon>
        <taxon>Streptosporangiaceae</taxon>
        <taxon>Nonomuraea</taxon>
    </lineage>
</organism>
<evidence type="ECO:0000256" key="4">
    <source>
        <dbReference type="ARBA" id="ARBA00023033"/>
    </source>
</evidence>
<dbReference type="SUPFAM" id="SSF51679">
    <property type="entry name" value="Bacterial luciferase-like"/>
    <property type="match status" value="1"/>
</dbReference>
<dbReference type="Gene3D" id="3.20.20.30">
    <property type="entry name" value="Luciferase-like domain"/>
    <property type="match status" value="1"/>
</dbReference>
<sequence>MRVMSDNTFQLGLFAPNVWGGLTKTTAEQRWQATWDNNAALGKMADEAGLEFILPLAQWSQLKGASDTDGHTFEALSWAAGMLAATERITVFATVHSPFVHPLFAARQAVTCDHIGKGRFGLNIVSGSAGPDFAMFGTPMRDHDERYAYTEEWTTLVKRLWREPEPFDFHGSFFDLKGVFALPGPYGGDRPTLISAGSSPAGRRFAARHADCLFMIIISPEGLADQITAVRADAGRSMPVYASGHVICRKTRQETEEYYHYIVEEKGDWEAAEEVRRSIFGTGQKSLPPELADRMLERMVSGGGTFPVKGDPDDVAQTFKRLSDAGLTGMAVALVNYLDDFPILRDEVLPRMERLGLRRPAIGAGHAG</sequence>
<evidence type="ECO:0000256" key="1">
    <source>
        <dbReference type="ARBA" id="ARBA00022630"/>
    </source>
</evidence>
<keyword evidence="7" id="KW-1185">Reference proteome</keyword>
<dbReference type="InterPro" id="IPR050172">
    <property type="entry name" value="SsuD_RutA_monooxygenase"/>
</dbReference>
<dbReference type="RefSeq" id="WP_168017652.1">
    <property type="nucleotide sequence ID" value="NZ_JAATEP010000044.1"/>
</dbReference>
<keyword evidence="3" id="KW-0560">Oxidoreductase</keyword>
<evidence type="ECO:0000256" key="3">
    <source>
        <dbReference type="ARBA" id="ARBA00023002"/>
    </source>
</evidence>
<dbReference type="CDD" id="cd01094">
    <property type="entry name" value="Alkanesulfonate_monoxygenase"/>
    <property type="match status" value="1"/>
</dbReference>
<protein>
    <submittedName>
        <fullName evidence="6">LLM class flavin-dependent oxidoreductase</fullName>
    </submittedName>
</protein>
<comment type="caution">
    <text evidence="6">The sequence shown here is derived from an EMBL/GenBank/DDBJ whole genome shotgun (WGS) entry which is preliminary data.</text>
</comment>
<reference evidence="6 7" key="1">
    <citation type="submission" date="2020-03" db="EMBL/GenBank/DDBJ databases">
        <title>WGS of actinomycetes isolated from Thailand.</title>
        <authorList>
            <person name="Thawai C."/>
        </authorList>
    </citation>
    <scope>NUCLEOTIDE SEQUENCE [LARGE SCALE GENOMIC DNA]</scope>
    <source>
        <strain evidence="6 7">FMUSA5-5</strain>
    </source>
</reference>
<keyword evidence="4" id="KW-0503">Monooxygenase</keyword>
<gene>
    <name evidence="6" type="ORF">HCN51_42405</name>
</gene>
<dbReference type="PANTHER" id="PTHR42847">
    <property type="entry name" value="ALKANESULFONATE MONOOXYGENASE"/>
    <property type="match status" value="1"/>
</dbReference>
<dbReference type="Proteomes" id="UP000696294">
    <property type="component" value="Unassembled WGS sequence"/>
</dbReference>
<dbReference type="EMBL" id="JAATEP010000044">
    <property type="protein sequence ID" value="NJP96017.1"/>
    <property type="molecule type" value="Genomic_DNA"/>
</dbReference>
<feature type="domain" description="Luciferase-like" evidence="5">
    <location>
        <begin position="11"/>
        <end position="328"/>
    </location>
</feature>
<name>A0ABX1BGK6_9ACTN</name>
<keyword evidence="1" id="KW-0285">Flavoprotein</keyword>
<evidence type="ECO:0000256" key="2">
    <source>
        <dbReference type="ARBA" id="ARBA00022643"/>
    </source>
</evidence>
<proteinExistence type="predicted"/>
<dbReference type="PANTHER" id="PTHR42847:SF4">
    <property type="entry name" value="ALKANESULFONATE MONOOXYGENASE-RELATED"/>
    <property type="match status" value="1"/>
</dbReference>
<evidence type="ECO:0000313" key="6">
    <source>
        <dbReference type="EMBL" id="NJP96017.1"/>
    </source>
</evidence>
<accession>A0ABX1BGK6</accession>
<dbReference type="InterPro" id="IPR011251">
    <property type="entry name" value="Luciferase-like_dom"/>
</dbReference>
<evidence type="ECO:0000313" key="7">
    <source>
        <dbReference type="Proteomes" id="UP000696294"/>
    </source>
</evidence>
<keyword evidence="2" id="KW-0288">FMN</keyword>
<dbReference type="InterPro" id="IPR036661">
    <property type="entry name" value="Luciferase-like_sf"/>
</dbReference>
<evidence type="ECO:0000259" key="5">
    <source>
        <dbReference type="Pfam" id="PF00296"/>
    </source>
</evidence>
<dbReference type="Pfam" id="PF00296">
    <property type="entry name" value="Bac_luciferase"/>
    <property type="match status" value="1"/>
</dbReference>